<dbReference type="KEGG" id="camu:CA2015_0659"/>
<proteinExistence type="inferred from homology"/>
<dbReference type="AlphaFoldDB" id="A0A0H4PBG0"/>
<evidence type="ECO:0000256" key="13">
    <source>
        <dbReference type="ARBA" id="ARBA00023136"/>
    </source>
</evidence>
<keyword evidence="12 17" id="KW-1133">Transmembrane helix</keyword>
<name>A0A0H4PBG0_9BACT</name>
<evidence type="ECO:0000256" key="14">
    <source>
        <dbReference type="ARBA" id="ARBA00023137"/>
    </source>
</evidence>
<feature type="domain" description="Polysaccharide chain length determinant N-terminal" evidence="18">
    <location>
        <begin position="35"/>
        <end position="121"/>
    </location>
</feature>
<comment type="similarity">
    <text evidence="3">Belongs to the etk/wzc family.</text>
</comment>
<evidence type="ECO:0000256" key="1">
    <source>
        <dbReference type="ARBA" id="ARBA00004429"/>
    </source>
</evidence>
<evidence type="ECO:0000256" key="12">
    <source>
        <dbReference type="ARBA" id="ARBA00022989"/>
    </source>
</evidence>
<keyword evidence="6" id="KW-0997">Cell inner membrane</keyword>
<keyword evidence="8 17" id="KW-0812">Transmembrane</keyword>
<dbReference type="Pfam" id="PF13614">
    <property type="entry name" value="AAA_31"/>
    <property type="match status" value="1"/>
</dbReference>
<keyword evidence="16" id="KW-0175">Coiled coil</keyword>
<evidence type="ECO:0000256" key="17">
    <source>
        <dbReference type="SAM" id="Phobius"/>
    </source>
</evidence>
<keyword evidence="9" id="KW-0547">Nucleotide-binding</keyword>
<dbReference type="PATRIC" id="fig|320787.5.peg.739"/>
<keyword evidence="22" id="KW-1185">Reference proteome</keyword>
<evidence type="ECO:0000256" key="15">
    <source>
        <dbReference type="ARBA" id="ARBA00051245"/>
    </source>
</evidence>
<dbReference type="STRING" id="320787.CA2015_0659"/>
<dbReference type="SUPFAM" id="SSF52540">
    <property type="entry name" value="P-loop containing nucleoside triphosphate hydrolases"/>
    <property type="match status" value="1"/>
</dbReference>
<evidence type="ECO:0000313" key="21">
    <source>
        <dbReference type="EMBL" id="AKP50123.1"/>
    </source>
</evidence>
<sequence>MVRIVNLMKKSDILSDLLLDGFIDQDARPMDFKLIILSYVKFWWLFVLSTILFVGLAFAYLFFSTPLYSVSSSILIKVDGGSDFAQNTVYSELEAYESNKLVENEMEILASYSLMRDAVEELPLDYFFYTEDKYSRKRELYGEEIPVEVKTLLKKPDVGQYPEELRVTIKPFDDYFILVQKDEKEKVYKYGELIDNWYGEIKINKSEWFLGEMPNILHVYFQNKDQVAGMYKGRIQVNLSQRFASVFNISLVDAVPKKGEDILNKLIEQYNLQAVKEKNVTASNTIDFINSQLDTLMRELNNTERRIEEYRRLNNISDMGTENSLMVQSSKEIEAQLSEIKTQTEVLNYLEEYLQDPESTGIEVASNLSIIDETLTGLVDEFNRLQNERQRLLRTVQPNNPVVATIIGQLESLKDNISTNIANIKNGLRIESQNLKSDLAQINTRISNVPEIERGLLELSREQVRKQEQYNYLQSKKEEANLSLATTTVSNARVIDKAASSGSPVKPNKMVILGMALIVGFICPFGFIYIKNTLNSKIIHKSQVQDITDIPILSEISNYPNSGELLAISERRRTPIAEQFRLLRTNLKFVAEGKDDRVLMVTSSISGEGKTFFSLNLGASLSIAKKKVVVLEFDLRKPALLRSVKMKTKLGIADFLSNDEVKIEDILLDFKKVDGLSLIGCGNIPEDPAELTLGDKVKELIEKLKERFDYIIIDTAPVGTVTDAFNLAPYCDRTLFLIRYNYTKKENLMFMEDIDIKSKLKNTSLVMNDAKQTNGYYGYSYGYYEEDKKSSKSST</sequence>
<feature type="transmembrane region" description="Helical" evidence="17">
    <location>
        <begin position="510"/>
        <end position="530"/>
    </location>
</feature>
<dbReference type="Pfam" id="PF13807">
    <property type="entry name" value="GNVR"/>
    <property type="match status" value="1"/>
</dbReference>
<gene>
    <name evidence="21" type="ORF">CA2015_0659</name>
</gene>
<dbReference type="Pfam" id="PF02706">
    <property type="entry name" value="Wzz"/>
    <property type="match status" value="1"/>
</dbReference>
<evidence type="ECO:0000256" key="6">
    <source>
        <dbReference type="ARBA" id="ARBA00022519"/>
    </source>
</evidence>
<evidence type="ECO:0000256" key="11">
    <source>
        <dbReference type="ARBA" id="ARBA00022840"/>
    </source>
</evidence>
<keyword evidence="10 21" id="KW-0418">Kinase</keyword>
<dbReference type="PANTHER" id="PTHR32309:SF13">
    <property type="entry name" value="FERRIC ENTEROBACTIN TRANSPORT PROTEIN FEPE"/>
    <property type="match status" value="1"/>
</dbReference>
<feature type="coiled-coil region" evidence="16">
    <location>
        <begin position="286"/>
        <end position="313"/>
    </location>
</feature>
<dbReference type="GO" id="GO:0005524">
    <property type="term" value="F:ATP binding"/>
    <property type="evidence" value="ECO:0007669"/>
    <property type="project" value="UniProtKB-KW"/>
</dbReference>
<reference evidence="21 22" key="1">
    <citation type="submission" date="2015-07" db="EMBL/GenBank/DDBJ databases">
        <authorList>
            <person name="Kim K.M."/>
        </authorList>
    </citation>
    <scope>NUCLEOTIDE SEQUENCE [LARGE SCALE GENOMIC DNA]</scope>
    <source>
        <strain evidence="21 22">KCTC 12363</strain>
    </source>
</reference>
<organism evidence="21 22">
    <name type="scientific">Cyclobacterium amurskyense</name>
    <dbReference type="NCBI Taxonomy" id="320787"/>
    <lineage>
        <taxon>Bacteria</taxon>
        <taxon>Pseudomonadati</taxon>
        <taxon>Bacteroidota</taxon>
        <taxon>Cytophagia</taxon>
        <taxon>Cytophagales</taxon>
        <taxon>Cyclobacteriaceae</taxon>
        <taxon>Cyclobacterium</taxon>
    </lineage>
</organism>
<feature type="domain" description="Tyrosine-protein kinase G-rich" evidence="20">
    <location>
        <begin position="452"/>
        <end position="532"/>
    </location>
</feature>
<dbReference type="Gene3D" id="3.40.50.300">
    <property type="entry name" value="P-loop containing nucleotide triphosphate hydrolases"/>
    <property type="match status" value="1"/>
</dbReference>
<evidence type="ECO:0000256" key="9">
    <source>
        <dbReference type="ARBA" id="ARBA00022741"/>
    </source>
</evidence>
<dbReference type="InterPro" id="IPR025669">
    <property type="entry name" value="AAA_dom"/>
</dbReference>
<evidence type="ECO:0000259" key="20">
    <source>
        <dbReference type="Pfam" id="PF13807"/>
    </source>
</evidence>
<evidence type="ECO:0000259" key="19">
    <source>
        <dbReference type="Pfam" id="PF13614"/>
    </source>
</evidence>
<evidence type="ECO:0000256" key="2">
    <source>
        <dbReference type="ARBA" id="ARBA00007316"/>
    </source>
</evidence>
<dbReference type="InterPro" id="IPR032807">
    <property type="entry name" value="GNVR"/>
</dbReference>
<dbReference type="EMBL" id="CP012040">
    <property type="protein sequence ID" value="AKP50123.1"/>
    <property type="molecule type" value="Genomic_DNA"/>
</dbReference>
<evidence type="ECO:0000256" key="8">
    <source>
        <dbReference type="ARBA" id="ARBA00022692"/>
    </source>
</evidence>
<keyword evidence="5" id="KW-1003">Cell membrane</keyword>
<evidence type="ECO:0000256" key="10">
    <source>
        <dbReference type="ARBA" id="ARBA00022777"/>
    </source>
</evidence>
<dbReference type="InterPro" id="IPR050445">
    <property type="entry name" value="Bact_polysacc_biosynth/exp"/>
</dbReference>
<evidence type="ECO:0000256" key="5">
    <source>
        <dbReference type="ARBA" id="ARBA00022475"/>
    </source>
</evidence>
<evidence type="ECO:0000256" key="7">
    <source>
        <dbReference type="ARBA" id="ARBA00022679"/>
    </source>
</evidence>
<dbReference type="CDD" id="cd05387">
    <property type="entry name" value="BY-kinase"/>
    <property type="match status" value="1"/>
</dbReference>
<dbReference type="InterPro" id="IPR027417">
    <property type="entry name" value="P-loop_NTPase"/>
</dbReference>
<keyword evidence="11" id="KW-0067">ATP-binding</keyword>
<keyword evidence="13 17" id="KW-0472">Membrane</keyword>
<keyword evidence="14" id="KW-0829">Tyrosine-protein kinase</keyword>
<accession>A0A0H4PBG0</accession>
<comment type="subcellular location">
    <subcellularLocation>
        <location evidence="1">Cell inner membrane</location>
        <topology evidence="1">Multi-pass membrane protein</topology>
    </subcellularLocation>
</comment>
<evidence type="ECO:0000256" key="16">
    <source>
        <dbReference type="SAM" id="Coils"/>
    </source>
</evidence>
<feature type="transmembrane region" description="Helical" evidence="17">
    <location>
        <begin position="42"/>
        <end position="63"/>
    </location>
</feature>
<dbReference type="InterPro" id="IPR003856">
    <property type="entry name" value="LPS_length_determ_N"/>
</dbReference>
<protein>
    <recommendedName>
        <fullName evidence="4">non-specific protein-tyrosine kinase</fullName>
        <ecNumber evidence="4">2.7.10.2</ecNumber>
    </recommendedName>
</protein>
<evidence type="ECO:0000256" key="4">
    <source>
        <dbReference type="ARBA" id="ARBA00011903"/>
    </source>
</evidence>
<keyword evidence="7" id="KW-0808">Transferase</keyword>
<dbReference type="Proteomes" id="UP000036520">
    <property type="component" value="Chromosome"/>
</dbReference>
<dbReference type="NCBIfam" id="TIGR01007">
    <property type="entry name" value="eps_fam"/>
    <property type="match status" value="1"/>
</dbReference>
<evidence type="ECO:0000259" key="18">
    <source>
        <dbReference type="Pfam" id="PF02706"/>
    </source>
</evidence>
<evidence type="ECO:0000313" key="22">
    <source>
        <dbReference type="Proteomes" id="UP000036520"/>
    </source>
</evidence>
<comment type="catalytic activity">
    <reaction evidence="15">
        <text>L-tyrosyl-[protein] + ATP = O-phospho-L-tyrosyl-[protein] + ADP + H(+)</text>
        <dbReference type="Rhea" id="RHEA:10596"/>
        <dbReference type="Rhea" id="RHEA-COMP:10136"/>
        <dbReference type="Rhea" id="RHEA-COMP:20101"/>
        <dbReference type="ChEBI" id="CHEBI:15378"/>
        <dbReference type="ChEBI" id="CHEBI:30616"/>
        <dbReference type="ChEBI" id="CHEBI:46858"/>
        <dbReference type="ChEBI" id="CHEBI:61978"/>
        <dbReference type="ChEBI" id="CHEBI:456216"/>
        <dbReference type="EC" id="2.7.10.2"/>
    </reaction>
</comment>
<dbReference type="GO" id="GO:0005886">
    <property type="term" value="C:plasma membrane"/>
    <property type="evidence" value="ECO:0007669"/>
    <property type="project" value="UniProtKB-SubCell"/>
</dbReference>
<feature type="domain" description="AAA" evidence="19">
    <location>
        <begin position="601"/>
        <end position="719"/>
    </location>
</feature>
<evidence type="ECO:0000256" key="3">
    <source>
        <dbReference type="ARBA" id="ARBA00008883"/>
    </source>
</evidence>
<dbReference type="GO" id="GO:0004715">
    <property type="term" value="F:non-membrane spanning protein tyrosine kinase activity"/>
    <property type="evidence" value="ECO:0007669"/>
    <property type="project" value="UniProtKB-EC"/>
</dbReference>
<dbReference type="InterPro" id="IPR005702">
    <property type="entry name" value="Wzc-like_C"/>
</dbReference>
<comment type="similarity">
    <text evidence="2">Belongs to the CpsD/CapB family.</text>
</comment>
<dbReference type="PANTHER" id="PTHR32309">
    <property type="entry name" value="TYROSINE-PROTEIN KINASE"/>
    <property type="match status" value="1"/>
</dbReference>
<dbReference type="EC" id="2.7.10.2" evidence="4"/>